<keyword evidence="3" id="KW-0255">Endonuclease</keyword>
<dbReference type="EMBL" id="JANLCM010000001">
    <property type="protein sequence ID" value="MCS5718507.1"/>
    <property type="molecule type" value="Genomic_DNA"/>
</dbReference>
<comment type="caution">
    <text evidence="3">The sequence shown here is derived from an EMBL/GenBank/DDBJ whole genome shotgun (WGS) entry which is preliminary data.</text>
</comment>
<evidence type="ECO:0000313" key="3">
    <source>
        <dbReference type="EMBL" id="MCS5718507.1"/>
    </source>
</evidence>
<keyword evidence="3" id="KW-0540">Nuclease</keyword>
<dbReference type="Gene3D" id="3.40.960.10">
    <property type="entry name" value="VSR Endonuclease"/>
    <property type="match status" value="1"/>
</dbReference>
<accession>A0ABT2GQK2</accession>
<dbReference type="Proteomes" id="UP001165584">
    <property type="component" value="Unassembled WGS sequence"/>
</dbReference>
<dbReference type="RefSeq" id="WP_259507439.1">
    <property type="nucleotide sequence ID" value="NZ_JANLCM010000001.1"/>
</dbReference>
<feature type="domain" description="DUF559" evidence="2">
    <location>
        <begin position="198"/>
        <end position="266"/>
    </location>
</feature>
<protein>
    <submittedName>
        <fullName evidence="3">Endonuclease domain-containing protein</fullName>
    </submittedName>
</protein>
<gene>
    <name evidence="3" type="ORF">N1027_10215</name>
</gene>
<dbReference type="InterPro" id="IPR007569">
    <property type="entry name" value="DUF559"/>
</dbReference>
<dbReference type="SUPFAM" id="SSF52980">
    <property type="entry name" value="Restriction endonuclease-like"/>
    <property type="match status" value="1"/>
</dbReference>
<reference evidence="3" key="1">
    <citation type="submission" date="2022-08" db="EMBL/GenBank/DDBJ databases">
        <authorList>
            <person name="Deng Y."/>
            <person name="Han X.-F."/>
            <person name="Zhang Y.-Q."/>
        </authorList>
    </citation>
    <scope>NUCLEOTIDE SEQUENCE</scope>
    <source>
        <strain evidence="3">CPCC 205763</strain>
    </source>
</reference>
<keyword evidence="4" id="KW-1185">Reference proteome</keyword>
<keyword evidence="3" id="KW-0378">Hydrolase</keyword>
<dbReference type="GO" id="GO:0004519">
    <property type="term" value="F:endonuclease activity"/>
    <property type="evidence" value="ECO:0007669"/>
    <property type="project" value="UniProtKB-KW"/>
</dbReference>
<organism evidence="3 4">
    <name type="scientific">Herbiconiux aconitum</name>
    <dbReference type="NCBI Taxonomy" id="2970913"/>
    <lineage>
        <taxon>Bacteria</taxon>
        <taxon>Bacillati</taxon>
        <taxon>Actinomycetota</taxon>
        <taxon>Actinomycetes</taxon>
        <taxon>Micrococcales</taxon>
        <taxon>Microbacteriaceae</taxon>
        <taxon>Herbiconiux</taxon>
    </lineage>
</organism>
<feature type="region of interest" description="Disordered" evidence="1">
    <location>
        <begin position="84"/>
        <end position="104"/>
    </location>
</feature>
<name>A0ABT2GQK2_9MICO</name>
<evidence type="ECO:0000256" key="1">
    <source>
        <dbReference type="SAM" id="MobiDB-lite"/>
    </source>
</evidence>
<proteinExistence type="predicted"/>
<dbReference type="Pfam" id="PF04480">
    <property type="entry name" value="DUF559"/>
    <property type="match status" value="1"/>
</dbReference>
<sequence>MDILEFTHHQGAVASAAHLHSAGFSPADITRSLRRGELERVTRGWLAAAGASSPAIGAIRLGGRISCLDVLRAHRVWAIRDPHPHISAGRHSGHSPSAADGRHSRTPTVIHRALPAQPLGLTAFDPLPVALGHAVMCQPWMDAVASLDSALNRGDLSTFQLADLLDPLPARYARFFDMVDAGSESGLETKARLSLRAATIRYRTQVTITGAGIVDNLIGDRLVLELDGWEWHSKKEDFERDRMKDLVLHSLDFRVVRLSYEQVTLGWQAAFEVVRSLVARGEHRWSGRQRRAAFGA</sequence>
<evidence type="ECO:0000259" key="2">
    <source>
        <dbReference type="Pfam" id="PF04480"/>
    </source>
</evidence>
<evidence type="ECO:0000313" key="4">
    <source>
        <dbReference type="Proteomes" id="UP001165584"/>
    </source>
</evidence>
<dbReference type="InterPro" id="IPR011335">
    <property type="entry name" value="Restrct_endonuc-II-like"/>
</dbReference>